<dbReference type="VEuPathDB" id="AmoebaDB:NF0052060"/>
<dbReference type="Gene3D" id="2.130.10.10">
    <property type="entry name" value="YVTN repeat-like/Quinoprotein amine dehydrogenase"/>
    <property type="match status" value="1"/>
</dbReference>
<protein>
    <recommendedName>
        <fullName evidence="2">BEACH domain-containing protein</fullName>
    </recommendedName>
</protein>
<dbReference type="Pfam" id="PF02138">
    <property type="entry name" value="Beach"/>
    <property type="match status" value="1"/>
</dbReference>
<feature type="domain" description="BEACH" evidence="2">
    <location>
        <begin position="326"/>
        <end position="594"/>
    </location>
</feature>
<proteinExistence type="predicted"/>
<dbReference type="InterPro" id="IPR000409">
    <property type="entry name" value="BEACH_dom"/>
</dbReference>
<dbReference type="SUPFAM" id="SSF56112">
    <property type="entry name" value="Protein kinase-like (PK-like)"/>
    <property type="match status" value="1"/>
</dbReference>
<reference evidence="3 4" key="1">
    <citation type="journal article" date="2019" name="Sci. Rep.">
        <title>Nanopore sequencing improves the draft genome of the human pathogenic amoeba Naegleria fowleri.</title>
        <authorList>
            <person name="Liechti N."/>
            <person name="Schurch N."/>
            <person name="Bruggmann R."/>
            <person name="Wittwer M."/>
        </authorList>
    </citation>
    <scope>NUCLEOTIDE SEQUENCE [LARGE SCALE GENOMIC DNA]</scope>
    <source>
        <strain evidence="3 4">ATCC 30894</strain>
    </source>
</reference>
<dbReference type="SMART" id="SM01026">
    <property type="entry name" value="Beach"/>
    <property type="match status" value="1"/>
</dbReference>
<dbReference type="InterPro" id="IPR036322">
    <property type="entry name" value="WD40_repeat_dom_sf"/>
</dbReference>
<name>A0A6A5C060_NAEFO</name>
<evidence type="ECO:0000256" key="1">
    <source>
        <dbReference type="SAM" id="MobiDB-lite"/>
    </source>
</evidence>
<dbReference type="PANTHER" id="PTHR46866">
    <property type="entry name" value="GH12955P"/>
    <property type="match status" value="1"/>
</dbReference>
<feature type="compositionally biased region" description="Low complexity" evidence="1">
    <location>
        <begin position="105"/>
        <end position="124"/>
    </location>
</feature>
<evidence type="ECO:0000313" key="4">
    <source>
        <dbReference type="Proteomes" id="UP000444721"/>
    </source>
</evidence>
<dbReference type="Proteomes" id="UP000444721">
    <property type="component" value="Unassembled WGS sequence"/>
</dbReference>
<dbReference type="EMBL" id="VFQX01000016">
    <property type="protein sequence ID" value="KAF0981066.1"/>
    <property type="molecule type" value="Genomic_DNA"/>
</dbReference>
<comment type="caution">
    <text evidence="3">The sequence shown here is derived from an EMBL/GenBank/DDBJ whole genome shotgun (WGS) entry which is preliminary data.</text>
</comment>
<gene>
    <name evidence="3" type="ORF">FDP41_012854</name>
</gene>
<dbReference type="InterPro" id="IPR011009">
    <property type="entry name" value="Kinase-like_dom_sf"/>
</dbReference>
<keyword evidence="4" id="KW-1185">Reference proteome</keyword>
<evidence type="ECO:0000313" key="3">
    <source>
        <dbReference type="EMBL" id="KAF0981066.1"/>
    </source>
</evidence>
<dbReference type="PANTHER" id="PTHR46866:SF1">
    <property type="entry name" value="GH12955P"/>
    <property type="match status" value="1"/>
</dbReference>
<dbReference type="GeneID" id="68120069"/>
<dbReference type="OMA" id="NEMLWIS"/>
<accession>A0A6A5C060</accession>
<dbReference type="VEuPathDB" id="AmoebaDB:FDP41_012854"/>
<feature type="region of interest" description="Disordered" evidence="1">
    <location>
        <begin position="105"/>
        <end position="128"/>
    </location>
</feature>
<evidence type="ECO:0000259" key="2">
    <source>
        <dbReference type="PROSITE" id="PS50197"/>
    </source>
</evidence>
<dbReference type="InterPro" id="IPR015943">
    <property type="entry name" value="WD40/YVTN_repeat-like_dom_sf"/>
</dbReference>
<dbReference type="Gene3D" id="1.10.510.10">
    <property type="entry name" value="Transferase(Phosphotransferase) domain 1"/>
    <property type="match status" value="1"/>
</dbReference>
<dbReference type="CDD" id="cd06071">
    <property type="entry name" value="Beach"/>
    <property type="match status" value="1"/>
</dbReference>
<sequence>MGNLSSTQVRELIEEELSPSLIEYQYMLSPEYSRKCSYACCKMKTEGRKLFNKTRTFMKSHATSSMNNGNFGMMSGSTTASTSTEISNLLGSSISQCPQQQQQQHHHILFSSSSSPSSASNMSPTSPPPLSLMNDEINVVVRVIPKQIGDYGKSNHSIRIALHYSLCQFYNLNQKLLDASYYEDLTETCVLFDGPFIPKQANIPLLYDVYESKSAWFVVQEMYNYTWEELIQFNKVLLETDDIRRRFLFYQLLQIISYCHKNNFAHGKLIPNNILVNEMLWISLIGQDFLHSPVLFPNEIGSPSQNISHDQKITKSPHTSIPHTINICAESSRRKDIVILWQEGKISNFDYLMKLNALAGRRVGDHQYHPVLPWVIDFEVDPTDPNARVEWRDLTKTKFRLTKGDEMLDFTYQSPDNPHHVTEPLSEITYFIYKARRVPISALKKHVRQNYEPKEYPTSLARMYHWTPDECIPEFFTDPKIFTSIHSDMEDLAIPSWASSPEDFIEKHKAALESEYVSQNLHHWIDLIFGYKLSGQHAIEAKNVMLRKENNDLYPSRFGFVQLFHEPHPPRKILSANIMERMQMYECSVKFSSRYFTSSAYHVISILEKMNRTQILSKAELFNDDMFAVGCLLASLYIFEPLFNSRSLERYIRENGITGQQAELPSLKRISQPARSIVEKLIDLNLSKGKKALYIYQSKKYFPEYFKYCHWILSNLYLFQSHLERYNFVLKQIRPGSSQEFSESIMTLPSDALDLLLPHILHMFFVKRIEKSSQNQFAHVLPWSYGIEILRSMVRYSREKFLSKFKECDSAKKILKLRLYQLYMENERIESLLNSTCEEEQEIHRHELESHHTTESPTSSSNNIIDKQLRKDLLLLPLNLYSYSFSSLIYHVILSDITQKPYNKASQTSSTTYSEGITNPTSNDQKRLFLEQLLPFFIEGIFNNCKNNPQIAKKICTTLAKLCNDFGVIITIQYILDPLILKLRKKMKSYLFDEMIFHLLNSLGLNLGYSTLGTYLMPKFFSIILSEIKAAEAGVPQSSENIKTNIFNMIDLLENILERTPNQTSVVNTILQGNQVMINNIMDAVYSVTLSSETTVTLDFVVILGIFEKFCHFLCRMFHMCDLKVRIQIFQGCKSVFRKILSSPIYLEGYFSQQLAVAPSFVNTSKNPIVSSQSIVSIRSFFERFKRSESQVISDEQKAPELPSNNENALNVVEEEIISPSSSRASENPIPEKEEEIPCGFRNDNHFKIGCVLYRELCCVFGNSTMREAVLNSKMLEDNITKDRLNFTIEQQQTENDAVGSSVDDISKSSQQLPNKIIYSKGKKTMNEKSSWYVQNQLHSGRLFERHSSSSNFDRDMTDVKFKGILEYEIFDTKFNDLSLRCIDVSPSDERIILTGGGLLRHHSNPVVKLWNLESSSLEGTYLCYQNTGTNNKQLFRSHVDKVKFISDNRFLCKDSGGNIHLFDVETTKYLYTIGAGTPSLNQELNGTMNFITFETLTNNLNVLVASSYSSVPTVQFYDLRQPSEHCAFEWKLIANQSSHSINMMSSTSSAVIGEHNIRCISKCHPRDNFLVVGLANGVVFSS</sequence>
<dbReference type="SUPFAM" id="SSF81837">
    <property type="entry name" value="BEACH domain"/>
    <property type="match status" value="1"/>
</dbReference>
<dbReference type="OrthoDB" id="26681at2759"/>
<dbReference type="SUPFAM" id="SSF50978">
    <property type="entry name" value="WD40 repeat-like"/>
    <property type="match status" value="1"/>
</dbReference>
<organism evidence="3 4">
    <name type="scientific">Naegleria fowleri</name>
    <name type="common">Brain eating amoeba</name>
    <dbReference type="NCBI Taxonomy" id="5763"/>
    <lineage>
        <taxon>Eukaryota</taxon>
        <taxon>Discoba</taxon>
        <taxon>Heterolobosea</taxon>
        <taxon>Tetramitia</taxon>
        <taxon>Eutetramitia</taxon>
        <taxon>Vahlkampfiidae</taxon>
        <taxon>Naegleria</taxon>
    </lineage>
</organism>
<dbReference type="PROSITE" id="PS50197">
    <property type="entry name" value="BEACH"/>
    <property type="match status" value="1"/>
</dbReference>
<dbReference type="VEuPathDB" id="AmoebaDB:NfTy_079860"/>
<dbReference type="InterPro" id="IPR036372">
    <property type="entry name" value="BEACH_dom_sf"/>
</dbReference>
<dbReference type="RefSeq" id="XP_044565779.1">
    <property type="nucleotide sequence ID" value="XM_044703419.1"/>
</dbReference>
<dbReference type="Gene3D" id="1.10.1540.10">
    <property type="entry name" value="BEACH domain"/>
    <property type="match status" value="1"/>
</dbReference>